<accession>A0AAE0HXD5</accession>
<keyword evidence="1" id="KW-1133">Transmembrane helix</keyword>
<feature type="transmembrane region" description="Helical" evidence="1">
    <location>
        <begin position="232"/>
        <end position="250"/>
    </location>
</feature>
<gene>
    <name evidence="2" type="ORF">B0H66DRAFT_593264</name>
</gene>
<evidence type="ECO:0000313" key="3">
    <source>
        <dbReference type="Proteomes" id="UP001283341"/>
    </source>
</evidence>
<dbReference type="EMBL" id="JAUEDM010000006">
    <property type="protein sequence ID" value="KAK3314546.1"/>
    <property type="molecule type" value="Genomic_DNA"/>
</dbReference>
<name>A0AAE0HXD5_9PEZI</name>
<evidence type="ECO:0000313" key="2">
    <source>
        <dbReference type="EMBL" id="KAK3314546.1"/>
    </source>
</evidence>
<feature type="transmembrane region" description="Helical" evidence="1">
    <location>
        <begin position="197"/>
        <end position="220"/>
    </location>
</feature>
<keyword evidence="3" id="KW-1185">Reference proteome</keyword>
<keyword evidence="1" id="KW-0812">Transmembrane</keyword>
<evidence type="ECO:0000256" key="1">
    <source>
        <dbReference type="SAM" id="Phobius"/>
    </source>
</evidence>
<sequence>MYWTSFIWFASAVAPFASYGSAKYVDKFDQCRDKVLGIISGNDTLGDINNDTIWERSYIYTGTVQGLDPRFAREDILSLTYNVSAILNWIGSPQTALSATIYNFRQIRQAHRQAGLLSGGELYSSWNNALYVLSCLNQFDIIDPSDEVHHKEFLATLLYGLFRPVVHRNNDGPEDGELTSQLLSHLAFQLRMLRRRAVIPTLASLATFLVAFIFSVVLLFAEVGDSSTVDPLILGLLFSWLPMLVIFTIVDRNPVSSRHTGVLITRWLYNVNEVLSWRATRAEDAATIQWWPPAPPPKYNRPRAEHVPEPDAEQNIRDAGAAPIVPVRADKFQIKRFIGQGRSIQYAGLSYAVMKEIPPKERPLKDFPTHYEKFAERVHKRLKGYLPISWFTTVMISEGLVMTEVMLAFMLAFNTPTVGLGCWSGSCGIYAILSSLCWILAMCFRKPGLVVTCLFHAFNSRLCVACDGYDACGKQDSRSVYH</sequence>
<reference evidence="2" key="1">
    <citation type="journal article" date="2023" name="Mol. Phylogenet. Evol.">
        <title>Genome-scale phylogeny and comparative genomics of the fungal order Sordariales.</title>
        <authorList>
            <person name="Hensen N."/>
            <person name="Bonometti L."/>
            <person name="Westerberg I."/>
            <person name="Brannstrom I.O."/>
            <person name="Guillou S."/>
            <person name="Cros-Aarteil S."/>
            <person name="Calhoun S."/>
            <person name="Haridas S."/>
            <person name="Kuo A."/>
            <person name="Mondo S."/>
            <person name="Pangilinan J."/>
            <person name="Riley R."/>
            <person name="LaButti K."/>
            <person name="Andreopoulos B."/>
            <person name="Lipzen A."/>
            <person name="Chen C."/>
            <person name="Yan M."/>
            <person name="Daum C."/>
            <person name="Ng V."/>
            <person name="Clum A."/>
            <person name="Steindorff A."/>
            <person name="Ohm R.A."/>
            <person name="Martin F."/>
            <person name="Silar P."/>
            <person name="Natvig D.O."/>
            <person name="Lalanne C."/>
            <person name="Gautier V."/>
            <person name="Ament-Velasquez S.L."/>
            <person name="Kruys A."/>
            <person name="Hutchinson M.I."/>
            <person name="Powell A.J."/>
            <person name="Barry K."/>
            <person name="Miller A.N."/>
            <person name="Grigoriev I.V."/>
            <person name="Debuchy R."/>
            <person name="Gladieux P."/>
            <person name="Hiltunen Thoren M."/>
            <person name="Johannesson H."/>
        </authorList>
    </citation>
    <scope>NUCLEOTIDE SEQUENCE</scope>
    <source>
        <strain evidence="2">CBS 118394</strain>
    </source>
</reference>
<dbReference type="AlphaFoldDB" id="A0AAE0HXD5"/>
<reference evidence="2" key="2">
    <citation type="submission" date="2023-06" db="EMBL/GenBank/DDBJ databases">
        <authorList>
            <consortium name="Lawrence Berkeley National Laboratory"/>
            <person name="Haridas S."/>
            <person name="Hensen N."/>
            <person name="Bonometti L."/>
            <person name="Westerberg I."/>
            <person name="Brannstrom I.O."/>
            <person name="Guillou S."/>
            <person name="Cros-Aarteil S."/>
            <person name="Calhoun S."/>
            <person name="Kuo A."/>
            <person name="Mondo S."/>
            <person name="Pangilinan J."/>
            <person name="Riley R."/>
            <person name="Labutti K."/>
            <person name="Andreopoulos B."/>
            <person name="Lipzen A."/>
            <person name="Chen C."/>
            <person name="Yanf M."/>
            <person name="Daum C."/>
            <person name="Ng V."/>
            <person name="Clum A."/>
            <person name="Steindorff A."/>
            <person name="Ohm R."/>
            <person name="Martin F."/>
            <person name="Silar P."/>
            <person name="Natvig D."/>
            <person name="Lalanne C."/>
            <person name="Gautier V."/>
            <person name="Ament-Velasquez S.L."/>
            <person name="Kruys A."/>
            <person name="Hutchinson M.I."/>
            <person name="Powell A.J."/>
            <person name="Barry K."/>
            <person name="Miller A.N."/>
            <person name="Grigoriev I.V."/>
            <person name="Debuchy R."/>
            <person name="Gladieux P."/>
            <person name="Thoren M.H."/>
            <person name="Johannesson H."/>
        </authorList>
    </citation>
    <scope>NUCLEOTIDE SEQUENCE</scope>
    <source>
        <strain evidence="2">CBS 118394</strain>
    </source>
</reference>
<organism evidence="2 3">
    <name type="scientific">Apodospora peruviana</name>
    <dbReference type="NCBI Taxonomy" id="516989"/>
    <lineage>
        <taxon>Eukaryota</taxon>
        <taxon>Fungi</taxon>
        <taxon>Dikarya</taxon>
        <taxon>Ascomycota</taxon>
        <taxon>Pezizomycotina</taxon>
        <taxon>Sordariomycetes</taxon>
        <taxon>Sordariomycetidae</taxon>
        <taxon>Sordariales</taxon>
        <taxon>Lasiosphaeriaceae</taxon>
        <taxon>Apodospora</taxon>
    </lineage>
</organism>
<dbReference type="Proteomes" id="UP001283341">
    <property type="component" value="Unassembled WGS sequence"/>
</dbReference>
<protein>
    <submittedName>
        <fullName evidence="2">Uncharacterized protein</fullName>
    </submittedName>
</protein>
<feature type="transmembrane region" description="Helical" evidence="1">
    <location>
        <begin position="418"/>
        <end position="441"/>
    </location>
</feature>
<keyword evidence="1" id="KW-0472">Membrane</keyword>
<comment type="caution">
    <text evidence="2">The sequence shown here is derived from an EMBL/GenBank/DDBJ whole genome shotgun (WGS) entry which is preliminary data.</text>
</comment>
<proteinExistence type="predicted"/>
<feature type="transmembrane region" description="Helical" evidence="1">
    <location>
        <begin position="6"/>
        <end position="25"/>
    </location>
</feature>
<feature type="transmembrane region" description="Helical" evidence="1">
    <location>
        <begin position="390"/>
        <end position="412"/>
    </location>
</feature>